<dbReference type="OrthoDB" id="10259804at2759"/>
<keyword evidence="8" id="KW-0966">Cell projection</keyword>
<evidence type="ECO:0000256" key="11">
    <source>
        <dbReference type="ARBA" id="ARBA00041557"/>
    </source>
</evidence>
<evidence type="ECO:0000256" key="2">
    <source>
        <dbReference type="ARBA" id="ARBA00022490"/>
    </source>
</evidence>
<dbReference type="SMART" id="SM00320">
    <property type="entry name" value="WD40"/>
    <property type="match status" value="4"/>
</dbReference>
<proteinExistence type="predicted"/>
<organism evidence="14 15">
    <name type="scientific">Eleutherodactylus coqui</name>
    <name type="common">Puerto Rican coqui</name>
    <dbReference type="NCBI Taxonomy" id="57060"/>
    <lineage>
        <taxon>Eukaryota</taxon>
        <taxon>Metazoa</taxon>
        <taxon>Chordata</taxon>
        <taxon>Craniata</taxon>
        <taxon>Vertebrata</taxon>
        <taxon>Euteleostomi</taxon>
        <taxon>Amphibia</taxon>
        <taxon>Batrachia</taxon>
        <taxon>Anura</taxon>
        <taxon>Neobatrachia</taxon>
        <taxon>Hyloidea</taxon>
        <taxon>Eleutherodactylidae</taxon>
        <taxon>Eleutherodactylinae</taxon>
        <taxon>Eleutherodactylus</taxon>
        <taxon>Eleutherodactylus</taxon>
    </lineage>
</organism>
<accession>A0A8J6EDC6</accession>
<feature type="compositionally biased region" description="Low complexity" evidence="13">
    <location>
        <begin position="240"/>
        <end position="269"/>
    </location>
</feature>
<feature type="repeat" description="WD" evidence="12">
    <location>
        <begin position="620"/>
        <end position="657"/>
    </location>
</feature>
<dbReference type="GO" id="GO:0120293">
    <property type="term" value="C:dynein axonemal particle"/>
    <property type="evidence" value="ECO:0007669"/>
    <property type="project" value="UniProtKB-SubCell"/>
</dbReference>
<keyword evidence="4" id="KW-0677">Repeat</keyword>
<comment type="caution">
    <text evidence="14">The sequence shown here is derived from an EMBL/GenBank/DDBJ whole genome shotgun (WGS) entry which is preliminary data.</text>
</comment>
<evidence type="ECO:0000256" key="4">
    <source>
        <dbReference type="ARBA" id="ARBA00022737"/>
    </source>
</evidence>
<evidence type="ECO:0000313" key="14">
    <source>
        <dbReference type="EMBL" id="KAG9467034.1"/>
    </source>
</evidence>
<dbReference type="SUPFAM" id="SSF50978">
    <property type="entry name" value="WD40 repeat-like"/>
    <property type="match status" value="1"/>
</dbReference>
<dbReference type="InterPro" id="IPR050687">
    <property type="entry name" value="Dynein_IC"/>
</dbReference>
<evidence type="ECO:0000256" key="9">
    <source>
        <dbReference type="ARBA" id="ARBA00024190"/>
    </source>
</evidence>
<dbReference type="Pfam" id="PF00400">
    <property type="entry name" value="WD40"/>
    <property type="match status" value="2"/>
</dbReference>
<dbReference type="InterPro" id="IPR015943">
    <property type="entry name" value="WD40/YVTN_repeat-like_dom_sf"/>
</dbReference>
<dbReference type="FunFam" id="2.130.10.10:FF:001248">
    <property type="entry name" value="WD repeat domain 78"/>
    <property type="match status" value="1"/>
</dbReference>
<feature type="compositionally biased region" description="Polar residues" evidence="13">
    <location>
        <begin position="19"/>
        <end position="32"/>
    </location>
</feature>
<reference evidence="14" key="1">
    <citation type="thesis" date="2020" institute="ProQuest LLC" country="789 East Eisenhower Parkway, Ann Arbor, MI, USA">
        <title>Comparative Genomics and Chromosome Evolution.</title>
        <authorList>
            <person name="Mudd A.B."/>
        </authorList>
    </citation>
    <scope>NUCLEOTIDE SEQUENCE</scope>
    <source>
        <strain evidence="14">HN-11 Male</strain>
        <tissue evidence="14">Kidney and liver</tissue>
    </source>
</reference>
<keyword evidence="2" id="KW-0963">Cytoplasm</keyword>
<sequence length="657" mass="73354">PKMVSHIKKVINISSFVTQSRSNRSTMGSRKSISVHLDSKNMDKNSVTSGKQVLDEEGNDVTPRALFQAEPGTTSSKQAKLFTPPDASSVTASDLFSTMSLQQTGLTASFIAPFSRSTFGGSSMSRSSQDTDFLENIEEPGLKRDVGLSLPDLHLKQDDIQEQPKEEDLDKPINIYLSETDTIWLLDMPAAVIASDDPQAEFIKYALYIKSSCVMASVWDLYDSYNSPESPPAVKPVVETTSRSESITSSRSTTSRRTASMTSVDRDVLSSSTTDLDRLSVVRLPDDDEPDEKEILESEKFQQDLFIMERVVVENIFQGKLAAYRQLPVIRDPEAADDAEVTHKVVSPSLDRLWSFVCEVTKGHNVSSTSWNKKNPDLLAVGYGQFGYKEQKEGLACCWSLKNPTWPERIYHCESGVTALDFSASSPNLLAVGMYNGTVAIYNVQNKDNVPVLDSSDNPNKHSCPVWQVKWIEQDNNLGEDRGEILVSICADGRIARWHIRKGLDCSDLMRLKRTGKDRLKKATGEKEKKEAFISRQAPGMCFDFLPTDSNIYLAGTEEGHIHKCSCSYNEQFLDTYRAHKGPVYKLAWSPFCPDVFLSCSADWCIYLWRQDILKPILTFAATTNAVHDIMWSPSSPLVFGAVNENRVEIWDLSVST</sequence>
<dbReference type="GO" id="GO:0045503">
    <property type="term" value="F:dynein light chain binding"/>
    <property type="evidence" value="ECO:0007669"/>
    <property type="project" value="TreeGrafter"/>
</dbReference>
<dbReference type="GO" id="GO:0005858">
    <property type="term" value="C:axonemal dynein complex"/>
    <property type="evidence" value="ECO:0007669"/>
    <property type="project" value="TreeGrafter"/>
</dbReference>
<keyword evidence="5" id="KW-0282">Flagellum</keyword>
<dbReference type="Gene3D" id="2.130.10.10">
    <property type="entry name" value="YVTN repeat-like/Quinoprotein amine dehydrogenase"/>
    <property type="match status" value="1"/>
</dbReference>
<evidence type="ECO:0000256" key="6">
    <source>
        <dbReference type="ARBA" id="ARBA00023069"/>
    </source>
</evidence>
<name>A0A8J6EDC6_ELECQ</name>
<evidence type="ECO:0000256" key="1">
    <source>
        <dbReference type="ARBA" id="ARBA00004611"/>
    </source>
</evidence>
<evidence type="ECO:0000313" key="15">
    <source>
        <dbReference type="Proteomes" id="UP000770717"/>
    </source>
</evidence>
<comment type="subcellular location">
    <subcellularLocation>
        <location evidence="1">Cytoplasm</location>
        <location evidence="1">Cytoskeleton</location>
        <location evidence="1">Flagellum axoneme</location>
    </subcellularLocation>
    <subcellularLocation>
        <location evidence="9">Dynein axonemal particle</location>
    </subcellularLocation>
</comment>
<evidence type="ECO:0000256" key="8">
    <source>
        <dbReference type="ARBA" id="ARBA00023273"/>
    </source>
</evidence>
<dbReference type="EMBL" id="WNTK01001662">
    <property type="protein sequence ID" value="KAG9467034.1"/>
    <property type="molecule type" value="Genomic_DNA"/>
</dbReference>
<dbReference type="GO" id="GO:0003341">
    <property type="term" value="P:cilium movement"/>
    <property type="evidence" value="ECO:0007669"/>
    <property type="project" value="TreeGrafter"/>
</dbReference>
<evidence type="ECO:0000256" key="7">
    <source>
        <dbReference type="ARBA" id="ARBA00023212"/>
    </source>
</evidence>
<evidence type="ECO:0000256" key="10">
    <source>
        <dbReference type="ARBA" id="ARBA00040002"/>
    </source>
</evidence>
<evidence type="ECO:0000256" key="12">
    <source>
        <dbReference type="PROSITE-ProRule" id="PRU00221"/>
    </source>
</evidence>
<feature type="non-terminal residue" evidence="14">
    <location>
        <position position="657"/>
    </location>
</feature>
<dbReference type="InterPro" id="IPR036322">
    <property type="entry name" value="WD40_repeat_dom_sf"/>
</dbReference>
<keyword evidence="15" id="KW-1185">Reference proteome</keyword>
<gene>
    <name evidence="14" type="ORF">GDO78_015736</name>
</gene>
<keyword evidence="7" id="KW-0206">Cytoskeleton</keyword>
<dbReference type="InterPro" id="IPR001680">
    <property type="entry name" value="WD40_rpt"/>
</dbReference>
<dbReference type="Proteomes" id="UP000770717">
    <property type="component" value="Unassembled WGS sequence"/>
</dbReference>
<evidence type="ECO:0000256" key="13">
    <source>
        <dbReference type="SAM" id="MobiDB-lite"/>
    </source>
</evidence>
<dbReference type="PROSITE" id="PS50294">
    <property type="entry name" value="WD_REPEATS_REGION"/>
    <property type="match status" value="1"/>
</dbReference>
<dbReference type="GO" id="GO:0045504">
    <property type="term" value="F:dynein heavy chain binding"/>
    <property type="evidence" value="ECO:0007669"/>
    <property type="project" value="TreeGrafter"/>
</dbReference>
<feature type="region of interest" description="Disordered" evidence="13">
    <location>
        <begin position="19"/>
        <end position="59"/>
    </location>
</feature>
<dbReference type="AlphaFoldDB" id="A0A8J6EDC6"/>
<feature type="repeat" description="WD" evidence="12">
    <location>
        <begin position="577"/>
        <end position="609"/>
    </location>
</feature>
<evidence type="ECO:0000256" key="3">
    <source>
        <dbReference type="ARBA" id="ARBA00022574"/>
    </source>
</evidence>
<protein>
    <recommendedName>
        <fullName evidence="10">Dynein axonemal intermediate chain 4</fullName>
    </recommendedName>
    <alternativeName>
        <fullName evidence="11">WD repeat-containing protein 78</fullName>
    </alternativeName>
</protein>
<keyword evidence="3 12" id="KW-0853">WD repeat</keyword>
<feature type="region of interest" description="Disordered" evidence="13">
    <location>
        <begin position="228"/>
        <end position="269"/>
    </location>
</feature>
<dbReference type="PROSITE" id="PS50082">
    <property type="entry name" value="WD_REPEATS_2"/>
    <property type="match status" value="2"/>
</dbReference>
<dbReference type="PANTHER" id="PTHR12442:SF12">
    <property type="entry name" value="DYNEIN AXONEMAL INTERMEDIATE CHAIN 4"/>
    <property type="match status" value="1"/>
</dbReference>
<keyword evidence="6" id="KW-0969">Cilium</keyword>
<evidence type="ECO:0000256" key="5">
    <source>
        <dbReference type="ARBA" id="ARBA00022846"/>
    </source>
</evidence>
<dbReference type="PANTHER" id="PTHR12442">
    <property type="entry name" value="DYNEIN INTERMEDIATE CHAIN"/>
    <property type="match status" value="1"/>
</dbReference>